<dbReference type="OrthoDB" id="624512at2"/>
<evidence type="ECO:0000313" key="3">
    <source>
        <dbReference type="Proteomes" id="UP000192980"/>
    </source>
</evidence>
<dbReference type="InterPro" id="IPR036378">
    <property type="entry name" value="FAS1_dom_sf"/>
</dbReference>
<organism evidence="2 3">
    <name type="scientific">Sphingobacterium psychroaquaticum</name>
    <dbReference type="NCBI Taxonomy" id="561061"/>
    <lineage>
        <taxon>Bacteria</taxon>
        <taxon>Pseudomonadati</taxon>
        <taxon>Bacteroidota</taxon>
        <taxon>Sphingobacteriia</taxon>
        <taxon>Sphingobacteriales</taxon>
        <taxon>Sphingobacteriaceae</taxon>
        <taxon>Sphingobacterium</taxon>
    </lineage>
</organism>
<dbReference type="PANTHER" id="PTHR10900">
    <property type="entry name" value="PERIOSTIN-RELATED"/>
    <property type="match status" value="1"/>
</dbReference>
<proteinExistence type="predicted"/>
<evidence type="ECO:0000259" key="1">
    <source>
        <dbReference type="PROSITE" id="PS50213"/>
    </source>
</evidence>
<accession>A0A1X7I0F5</accession>
<dbReference type="SUPFAM" id="SSF82153">
    <property type="entry name" value="FAS1 domain"/>
    <property type="match status" value="2"/>
</dbReference>
<gene>
    <name evidence="2" type="ORF">SAMN05660862_0319</name>
</gene>
<dbReference type="EMBL" id="FXAU01000001">
    <property type="protein sequence ID" value="SMG07789.1"/>
    <property type="molecule type" value="Genomic_DNA"/>
</dbReference>
<dbReference type="PROSITE" id="PS50213">
    <property type="entry name" value="FAS1"/>
    <property type="match status" value="1"/>
</dbReference>
<reference evidence="2 3" key="1">
    <citation type="submission" date="2017-04" db="EMBL/GenBank/DDBJ databases">
        <authorList>
            <person name="Afonso C.L."/>
            <person name="Miller P.J."/>
            <person name="Scott M.A."/>
            <person name="Spackman E."/>
            <person name="Goraichik I."/>
            <person name="Dimitrov K.M."/>
            <person name="Suarez D.L."/>
            <person name="Swayne D.E."/>
        </authorList>
    </citation>
    <scope>NUCLEOTIDE SEQUENCE [LARGE SCALE GENOMIC DNA]</scope>
    <source>
        <strain evidence="2 3">DSM 22418</strain>
    </source>
</reference>
<protein>
    <submittedName>
        <fullName evidence="2">Fasciclin domain-containing protein</fullName>
    </submittedName>
</protein>
<dbReference type="InterPro" id="IPR000782">
    <property type="entry name" value="FAS1_domain"/>
</dbReference>
<dbReference type="InterPro" id="IPR050904">
    <property type="entry name" value="Adhesion/Biosynth-related"/>
</dbReference>
<dbReference type="RefSeq" id="WP_085471217.1">
    <property type="nucleotide sequence ID" value="NZ_FXAU01000001.1"/>
</dbReference>
<sequence>MKRLLNDFIYSMMLFGTLMCTVGCQKNEFMPAPEGEQVPHQEEATKKVGELLAGEASASIFRKAWDKSRVKDSLSRMGVNTTYTLFVPNDAAWTKIGITAAKIDAMPTADVDSLMMFYTILGTLRKDQLRPESMPMRSMLVNPELRVPFYDEPNVWGQRHDKYRYKHYLALNAAGNLLVNGKSMGKLNHQLATNGAVIFMENNIEKPTKTALQVMEADGRFTIFLEMQRQMDDIFVETMVREMSYWYGYDVTPEEYWMYYPSVRYAYRQFWDITIASDPNYADPNITITTLFAPTDDAFKKAGLTSIDAVMALNSERNDVRFDENMFQPAGHFVMDTIVDAHRNWARFYAPQDPAYGMARGNQTVFFSNDLAAPFIHDYFVNIGGTAQIRYAYKMPFAFSSNNGTLGLHFKESGQPTAHIVESDILTLNGPIHVVDNLLLPKGFKLK</sequence>
<dbReference type="PANTHER" id="PTHR10900:SF77">
    <property type="entry name" value="FI19380P1"/>
    <property type="match status" value="1"/>
</dbReference>
<evidence type="ECO:0000313" key="2">
    <source>
        <dbReference type="EMBL" id="SMG07789.1"/>
    </source>
</evidence>
<dbReference type="STRING" id="561061.SAMN05660862_0319"/>
<keyword evidence="3" id="KW-1185">Reference proteome</keyword>
<name>A0A1X7I0F5_9SPHI</name>
<dbReference type="Pfam" id="PF02469">
    <property type="entry name" value="Fasciclin"/>
    <property type="match status" value="1"/>
</dbReference>
<dbReference type="Gene3D" id="2.30.180.10">
    <property type="entry name" value="FAS1 domain"/>
    <property type="match status" value="2"/>
</dbReference>
<dbReference type="Proteomes" id="UP000192980">
    <property type="component" value="Unassembled WGS sequence"/>
</dbReference>
<feature type="domain" description="FAS1" evidence="1">
    <location>
        <begin position="45"/>
        <end position="204"/>
    </location>
</feature>
<dbReference type="AlphaFoldDB" id="A0A1X7I0F5"/>